<keyword evidence="9" id="KW-1185">Reference proteome</keyword>
<feature type="domain" description="Multidrug resistance protein MdtA-like C-terminal permuted SH3" evidence="7">
    <location>
        <begin position="290"/>
        <end position="350"/>
    </location>
</feature>
<evidence type="ECO:0000259" key="6">
    <source>
        <dbReference type="Pfam" id="PF25944"/>
    </source>
</evidence>
<evidence type="ECO:0000259" key="5">
    <source>
        <dbReference type="Pfam" id="PF25917"/>
    </source>
</evidence>
<evidence type="ECO:0000259" key="7">
    <source>
        <dbReference type="Pfam" id="PF25967"/>
    </source>
</evidence>
<dbReference type="InterPro" id="IPR058625">
    <property type="entry name" value="MdtA-like_BSH"/>
</dbReference>
<sequence length="377" mass="41296">MTKKFLIGLATLILAGCNTGDTDGQRPPPTPVEVVQVTSAPATLWGDFTGRVAAPETVALRARVSGYIDKVAFTEGELVKRGDLLFQIDPRPYRTRERAAQAALARAQSQLALSESRAQRARQLLASHAISREDHDQRQAAQESARAAVNAAQAALESAQLDLQFTQVRSPIDGRVGRAEITRGNLASADQTLLTTLVSVDPMYVYFESDQVSFAGNRGFFTPEQRPQVHVGLAGEDGFPHLGKLDFVDNRLNSHTGTIQFRAVVANPEGHLKPGQFARVQMPTEQLDNALLLNRKAVLTDQDRRYVYVVNAQNITERRDVETGPQQRGMILIREGLEPGEQVVVNGLQKILFPGMPVVPQPVQKRVEATTPQLAGR</sequence>
<feature type="domain" description="Multidrug resistance protein MdtA-like alpha-helical hairpin" evidence="4">
    <location>
        <begin position="98"/>
        <end position="166"/>
    </location>
</feature>
<dbReference type="RefSeq" id="WP_255873024.1">
    <property type="nucleotide sequence ID" value="NZ_JACASI010000010.1"/>
</dbReference>
<dbReference type="NCBIfam" id="TIGR01730">
    <property type="entry name" value="RND_mfp"/>
    <property type="match status" value="1"/>
</dbReference>
<evidence type="ECO:0000256" key="2">
    <source>
        <dbReference type="ARBA" id="ARBA00009477"/>
    </source>
</evidence>
<dbReference type="EMBL" id="JACASI010000010">
    <property type="protein sequence ID" value="MCQ3828154.1"/>
    <property type="molecule type" value="Genomic_DNA"/>
</dbReference>
<dbReference type="PANTHER" id="PTHR30158:SF10">
    <property type="entry name" value="CATION EFFLUX PUMP"/>
    <property type="match status" value="1"/>
</dbReference>
<evidence type="ECO:0000259" key="4">
    <source>
        <dbReference type="Pfam" id="PF25876"/>
    </source>
</evidence>
<name>A0ABT1NZ65_9GAMM</name>
<dbReference type="Pfam" id="PF25944">
    <property type="entry name" value="Beta-barrel_RND"/>
    <property type="match status" value="1"/>
</dbReference>
<dbReference type="Gene3D" id="2.40.420.20">
    <property type="match status" value="1"/>
</dbReference>
<feature type="coiled-coil region" evidence="3">
    <location>
        <begin position="104"/>
        <end position="162"/>
    </location>
</feature>
<evidence type="ECO:0000256" key="3">
    <source>
        <dbReference type="SAM" id="Coils"/>
    </source>
</evidence>
<comment type="caution">
    <text evidence="8">The sequence shown here is derived from an EMBL/GenBank/DDBJ whole genome shotgun (WGS) entry which is preliminary data.</text>
</comment>
<reference evidence="8" key="1">
    <citation type="thesis" date="2020" institute="Technische Universitat Dresden" country="Dresden, Germany">
        <title>The Agarolytic System of Microbulbifer elongatus PORT2, Isolated from Batu Karas, Pangandaran West Java Indonesia.</title>
        <authorList>
            <person name="Anggraeni S.R."/>
        </authorList>
    </citation>
    <scope>NUCLEOTIDE SEQUENCE</scope>
    <source>
        <strain evidence="8">PORT2</strain>
    </source>
</reference>
<feature type="domain" description="Multidrug resistance protein MdtA-like barrel-sandwich hybrid" evidence="5">
    <location>
        <begin position="56"/>
        <end position="195"/>
    </location>
</feature>
<comment type="similarity">
    <text evidence="2">Belongs to the membrane fusion protein (MFP) (TC 8.A.1) family.</text>
</comment>
<dbReference type="Gene3D" id="1.10.287.470">
    <property type="entry name" value="Helix hairpin bin"/>
    <property type="match status" value="1"/>
</dbReference>
<comment type="subcellular location">
    <subcellularLocation>
        <location evidence="1">Cell inner membrane</location>
        <topology evidence="1">Lipid-anchor</topology>
    </subcellularLocation>
</comment>
<dbReference type="Pfam" id="PF25876">
    <property type="entry name" value="HH_MFP_RND"/>
    <property type="match status" value="1"/>
</dbReference>
<dbReference type="PANTHER" id="PTHR30158">
    <property type="entry name" value="ACRA/E-RELATED COMPONENT OF DRUG EFFLUX TRANSPORTER"/>
    <property type="match status" value="1"/>
</dbReference>
<dbReference type="Gene3D" id="2.40.50.100">
    <property type="match status" value="1"/>
</dbReference>
<dbReference type="Gene3D" id="2.40.30.170">
    <property type="match status" value="1"/>
</dbReference>
<accession>A0ABT1NZ65</accession>
<dbReference type="Pfam" id="PF25967">
    <property type="entry name" value="RND-MFP_C"/>
    <property type="match status" value="1"/>
</dbReference>
<dbReference type="InterPro" id="IPR058626">
    <property type="entry name" value="MdtA-like_b-barrel"/>
</dbReference>
<gene>
    <name evidence="8" type="ORF">HXX02_01710</name>
</gene>
<dbReference type="Pfam" id="PF25917">
    <property type="entry name" value="BSH_RND"/>
    <property type="match status" value="1"/>
</dbReference>
<evidence type="ECO:0000256" key="1">
    <source>
        <dbReference type="ARBA" id="ARBA00004519"/>
    </source>
</evidence>
<keyword evidence="3" id="KW-0175">Coiled coil</keyword>
<proteinExistence type="inferred from homology"/>
<feature type="domain" description="Multidrug resistance protein MdtA-like beta-barrel" evidence="6">
    <location>
        <begin position="228"/>
        <end position="283"/>
    </location>
</feature>
<dbReference type="Proteomes" id="UP001205566">
    <property type="component" value="Unassembled WGS sequence"/>
</dbReference>
<protein>
    <submittedName>
        <fullName evidence="8">Efflux RND transporter periplasmic adaptor subunit</fullName>
    </submittedName>
</protein>
<dbReference type="InterPro" id="IPR058627">
    <property type="entry name" value="MdtA-like_C"/>
</dbReference>
<evidence type="ECO:0000313" key="9">
    <source>
        <dbReference type="Proteomes" id="UP001205566"/>
    </source>
</evidence>
<organism evidence="8 9">
    <name type="scientific">Microbulbifer elongatus</name>
    <dbReference type="NCBI Taxonomy" id="86173"/>
    <lineage>
        <taxon>Bacteria</taxon>
        <taxon>Pseudomonadati</taxon>
        <taxon>Pseudomonadota</taxon>
        <taxon>Gammaproteobacteria</taxon>
        <taxon>Cellvibrionales</taxon>
        <taxon>Microbulbiferaceae</taxon>
        <taxon>Microbulbifer</taxon>
    </lineage>
</organism>
<dbReference type="InterPro" id="IPR058624">
    <property type="entry name" value="MdtA-like_HH"/>
</dbReference>
<dbReference type="SUPFAM" id="SSF111369">
    <property type="entry name" value="HlyD-like secretion proteins"/>
    <property type="match status" value="1"/>
</dbReference>
<dbReference type="PROSITE" id="PS51257">
    <property type="entry name" value="PROKAR_LIPOPROTEIN"/>
    <property type="match status" value="1"/>
</dbReference>
<dbReference type="InterPro" id="IPR006143">
    <property type="entry name" value="RND_pump_MFP"/>
</dbReference>
<evidence type="ECO:0000313" key="8">
    <source>
        <dbReference type="EMBL" id="MCQ3828154.1"/>
    </source>
</evidence>